<evidence type="ECO:0000256" key="1">
    <source>
        <dbReference type="SAM" id="SignalP"/>
    </source>
</evidence>
<evidence type="ECO:0008006" key="3">
    <source>
        <dbReference type="Google" id="ProtNLM"/>
    </source>
</evidence>
<sequence length="148" mass="14834">MARIFMARIFIAAASAAGLALLGAAPATAVEAPSSQTVCGASGLQAGLLTRVCAEVNGDQVQVFGRISLAGPPTPGSPAPRPQELRVVLTGDSPAGTVSRDVRFTGSTVEVRGIGGTVACGTGVRAAFSVQSFPWPSRPATLDLPTAC</sequence>
<accession>A0AAU8K849</accession>
<protein>
    <recommendedName>
        <fullName evidence="3">Secreted protein</fullName>
    </recommendedName>
</protein>
<organism evidence="2">
    <name type="scientific">Kitasatospora camelliae</name>
    <dbReference type="NCBI Taxonomy" id="3156397"/>
    <lineage>
        <taxon>Bacteria</taxon>
        <taxon>Bacillati</taxon>
        <taxon>Actinomycetota</taxon>
        <taxon>Actinomycetes</taxon>
        <taxon>Kitasatosporales</taxon>
        <taxon>Streptomycetaceae</taxon>
        <taxon>Kitasatospora</taxon>
    </lineage>
</organism>
<reference evidence="2" key="1">
    <citation type="submission" date="2024-06" db="EMBL/GenBank/DDBJ databases">
        <title>The genome sequences of Kitasatospora sp. strain HUAS MG31.</title>
        <authorList>
            <person name="Mo P."/>
        </authorList>
    </citation>
    <scope>NUCLEOTIDE SEQUENCE</scope>
    <source>
        <strain evidence="2">HUAS MG31</strain>
    </source>
</reference>
<proteinExistence type="predicted"/>
<evidence type="ECO:0000313" key="2">
    <source>
        <dbReference type="EMBL" id="XCM83669.1"/>
    </source>
</evidence>
<dbReference type="EMBL" id="CP159872">
    <property type="protein sequence ID" value="XCM83669.1"/>
    <property type="molecule type" value="Genomic_DNA"/>
</dbReference>
<dbReference type="AlphaFoldDB" id="A0AAU8K849"/>
<feature type="chain" id="PRO_5043986559" description="Secreted protein" evidence="1">
    <location>
        <begin position="30"/>
        <end position="148"/>
    </location>
</feature>
<dbReference type="KEGG" id="kcm:ABWK59_34435"/>
<keyword evidence="1" id="KW-0732">Signal</keyword>
<name>A0AAU8K849_9ACTN</name>
<gene>
    <name evidence="2" type="ORF">ABWK59_34435</name>
</gene>
<feature type="signal peptide" evidence="1">
    <location>
        <begin position="1"/>
        <end position="29"/>
    </location>
</feature>
<dbReference type="RefSeq" id="WP_354644606.1">
    <property type="nucleotide sequence ID" value="NZ_CP159872.1"/>
</dbReference>